<gene>
    <name evidence="10" type="ORF">URODEC1_LOCUS58893</name>
</gene>
<evidence type="ECO:0000256" key="6">
    <source>
        <dbReference type="ARBA" id="ARBA00022989"/>
    </source>
</evidence>
<evidence type="ECO:0000256" key="1">
    <source>
        <dbReference type="ARBA" id="ARBA00004651"/>
    </source>
</evidence>
<comment type="subcellular location">
    <subcellularLocation>
        <location evidence="1 8">Cell membrane</location>
        <topology evidence="1 8">Multi-pass membrane protein</topology>
    </subcellularLocation>
</comment>
<evidence type="ECO:0000256" key="8">
    <source>
        <dbReference type="RuleBase" id="RU361233"/>
    </source>
</evidence>
<keyword evidence="4 8" id="KW-1003">Cell membrane</keyword>
<feature type="transmembrane region" description="Helical" evidence="8">
    <location>
        <begin position="154"/>
        <end position="180"/>
    </location>
</feature>
<evidence type="ECO:0000259" key="9">
    <source>
        <dbReference type="Pfam" id="PF04535"/>
    </source>
</evidence>
<keyword evidence="5 8" id="KW-0812">Transmembrane</keyword>
<comment type="similarity">
    <text evidence="2 8">Belongs to the Casparian strip membrane proteins (CASP) family.</text>
</comment>
<dbReference type="Proteomes" id="UP001497457">
    <property type="component" value="Chromosome 23rd"/>
</dbReference>
<evidence type="ECO:0000313" key="10">
    <source>
        <dbReference type="EMBL" id="CAL4987608.1"/>
    </source>
</evidence>
<evidence type="ECO:0000256" key="5">
    <source>
        <dbReference type="ARBA" id="ARBA00022692"/>
    </source>
</evidence>
<evidence type="ECO:0000313" key="11">
    <source>
        <dbReference type="Proteomes" id="UP001497457"/>
    </source>
</evidence>
<keyword evidence="11" id="KW-1185">Reference proteome</keyword>
<evidence type="ECO:0000256" key="3">
    <source>
        <dbReference type="ARBA" id="ARBA00011489"/>
    </source>
</evidence>
<feature type="transmembrane region" description="Helical" evidence="8">
    <location>
        <begin position="110"/>
        <end position="134"/>
    </location>
</feature>
<name>A0ABC9AWF7_9POAL</name>
<reference evidence="10" key="1">
    <citation type="submission" date="2024-10" db="EMBL/GenBank/DDBJ databases">
        <authorList>
            <person name="Ryan C."/>
        </authorList>
    </citation>
    <scope>NUCLEOTIDE SEQUENCE [LARGE SCALE GENOMIC DNA]</scope>
</reference>
<accession>A0ABC9AWF7</accession>
<proteinExistence type="inferred from homology"/>
<dbReference type="PANTHER" id="PTHR33573">
    <property type="entry name" value="CASP-LIKE PROTEIN 4A4"/>
    <property type="match status" value="1"/>
</dbReference>
<dbReference type="GO" id="GO:0005886">
    <property type="term" value="C:plasma membrane"/>
    <property type="evidence" value="ECO:0007669"/>
    <property type="project" value="UniProtKB-SubCell"/>
</dbReference>
<evidence type="ECO:0000256" key="2">
    <source>
        <dbReference type="ARBA" id="ARBA00007651"/>
    </source>
</evidence>
<comment type="subunit">
    <text evidence="3 8">Homodimer and heterodimers.</text>
</comment>
<protein>
    <recommendedName>
        <fullName evidence="8">CASP-like protein</fullName>
    </recommendedName>
</protein>
<evidence type="ECO:0000256" key="7">
    <source>
        <dbReference type="ARBA" id="ARBA00023136"/>
    </source>
</evidence>
<sequence>MAISARARALAVVTLVFRIIALGLLAASLIVIATTARTQYDPFYLKVFNGYLGVELQVYEAVNINFQDLYTYRYVLSTAAIGCAYTLILIPLEIIAVVQQGKRIGGTSTARILIFTDVVFCALFTSGGAAGLGLVVDNQHRNRKLFDSDHRKFYVSFDASCGLLLVAAICTVVIIMISAYSK</sequence>
<keyword evidence="7 8" id="KW-0472">Membrane</keyword>
<dbReference type="EMBL" id="OZ075133">
    <property type="protein sequence ID" value="CAL4987608.1"/>
    <property type="molecule type" value="Genomic_DNA"/>
</dbReference>
<feature type="transmembrane region" description="Helical" evidence="8">
    <location>
        <begin position="12"/>
        <end position="36"/>
    </location>
</feature>
<dbReference type="InterPro" id="IPR006702">
    <property type="entry name" value="CASP_dom"/>
</dbReference>
<dbReference type="AlphaFoldDB" id="A0ABC9AWF7"/>
<dbReference type="Pfam" id="PF04535">
    <property type="entry name" value="CASP_dom"/>
    <property type="match status" value="1"/>
</dbReference>
<feature type="domain" description="Casparian strip membrane protein" evidence="9">
    <location>
        <begin position="8"/>
        <end position="170"/>
    </location>
</feature>
<feature type="transmembrane region" description="Helical" evidence="8">
    <location>
        <begin position="74"/>
        <end position="98"/>
    </location>
</feature>
<organism evidence="10 11">
    <name type="scientific">Urochloa decumbens</name>
    <dbReference type="NCBI Taxonomy" id="240449"/>
    <lineage>
        <taxon>Eukaryota</taxon>
        <taxon>Viridiplantae</taxon>
        <taxon>Streptophyta</taxon>
        <taxon>Embryophyta</taxon>
        <taxon>Tracheophyta</taxon>
        <taxon>Spermatophyta</taxon>
        <taxon>Magnoliopsida</taxon>
        <taxon>Liliopsida</taxon>
        <taxon>Poales</taxon>
        <taxon>Poaceae</taxon>
        <taxon>PACMAD clade</taxon>
        <taxon>Panicoideae</taxon>
        <taxon>Panicodae</taxon>
        <taxon>Paniceae</taxon>
        <taxon>Melinidinae</taxon>
        <taxon>Urochloa</taxon>
    </lineage>
</organism>
<dbReference type="PANTHER" id="PTHR33573:SF11">
    <property type="entry name" value="CASP-LIKE PROTEIN"/>
    <property type="match status" value="1"/>
</dbReference>
<keyword evidence="6 8" id="KW-1133">Transmembrane helix</keyword>
<evidence type="ECO:0000256" key="4">
    <source>
        <dbReference type="ARBA" id="ARBA00022475"/>
    </source>
</evidence>